<reference evidence="1" key="1">
    <citation type="submission" date="2021-09" db="EMBL/GenBank/DDBJ databases">
        <authorList>
            <consortium name="Pathogen Informatics"/>
        </authorList>
    </citation>
    <scope>NUCLEOTIDE SEQUENCE</scope>
</reference>
<accession>A0A8J2M1J4</accession>
<dbReference type="AlphaFoldDB" id="A0A8J2M1J4"/>
<sequence length="282" mass="32204">MCMDVFMWALKGTVDSLESAVMPSFRELLVALVKRYKQLNSVRLVTWRIIWYTENGMNTDDGLHARGAIHMGIASLLHISPWYSSHTFLSRAIASPQALHSWSTTRCRGATLSLLPCQTSSSPSLCCHLCRYLSPTCTKVKRWIRNLQIWNGGLPGGSVVSWLSAFRTTAIITAVLCFVEAFRFRILLLKRSERSMDILLVNDPLKFEVDSKNAALDRWHRFYWDACRDNRLPSPWRTDVHELCRKDKNDGEIGEHGFQEHLAPVLMDRTVRAHCRDAVQAA</sequence>
<keyword evidence="2" id="KW-1185">Reference proteome</keyword>
<protein>
    <submittedName>
        <fullName evidence="1">Uncharacterized protein</fullName>
    </submittedName>
</protein>
<evidence type="ECO:0000313" key="1">
    <source>
        <dbReference type="EMBL" id="CAG9537803.1"/>
    </source>
</evidence>
<proteinExistence type="predicted"/>
<name>A0A8J2M1J4_9BILA</name>
<dbReference type="EMBL" id="CAKAEH010001588">
    <property type="protein sequence ID" value="CAG9537803.1"/>
    <property type="molecule type" value="Genomic_DNA"/>
</dbReference>
<evidence type="ECO:0000313" key="2">
    <source>
        <dbReference type="Proteomes" id="UP000746747"/>
    </source>
</evidence>
<comment type="caution">
    <text evidence="1">The sequence shown here is derived from an EMBL/GenBank/DDBJ whole genome shotgun (WGS) entry which is preliminary data.</text>
</comment>
<gene>
    <name evidence="1" type="ORF">CJOHNSTONI_LOCUS7570</name>
</gene>
<dbReference type="Proteomes" id="UP000746747">
    <property type="component" value="Unassembled WGS sequence"/>
</dbReference>
<organism evidence="1 2">
    <name type="scientific">Cercopithifilaria johnstoni</name>
    <dbReference type="NCBI Taxonomy" id="2874296"/>
    <lineage>
        <taxon>Eukaryota</taxon>
        <taxon>Metazoa</taxon>
        <taxon>Ecdysozoa</taxon>
        <taxon>Nematoda</taxon>
        <taxon>Chromadorea</taxon>
        <taxon>Rhabditida</taxon>
        <taxon>Spirurina</taxon>
        <taxon>Spiruromorpha</taxon>
        <taxon>Filarioidea</taxon>
        <taxon>Onchocercidae</taxon>
        <taxon>Cercopithifilaria</taxon>
    </lineage>
</organism>